<dbReference type="EMBL" id="JH687855">
    <property type="protein sequence ID" value="EJD36714.1"/>
    <property type="molecule type" value="Genomic_DNA"/>
</dbReference>
<reference evidence="2" key="1">
    <citation type="journal article" date="2012" name="Science">
        <title>The Paleozoic origin of enzymatic lignin decomposition reconstructed from 31 fungal genomes.</title>
        <authorList>
            <person name="Floudas D."/>
            <person name="Binder M."/>
            <person name="Riley R."/>
            <person name="Barry K."/>
            <person name="Blanchette R.A."/>
            <person name="Henrissat B."/>
            <person name="Martinez A.T."/>
            <person name="Otillar R."/>
            <person name="Spatafora J.W."/>
            <person name="Yadav J.S."/>
            <person name="Aerts A."/>
            <person name="Benoit I."/>
            <person name="Boyd A."/>
            <person name="Carlson A."/>
            <person name="Copeland A."/>
            <person name="Coutinho P.M."/>
            <person name="de Vries R.P."/>
            <person name="Ferreira P."/>
            <person name="Findley K."/>
            <person name="Foster B."/>
            <person name="Gaskell J."/>
            <person name="Glotzer D."/>
            <person name="Gorecki P."/>
            <person name="Heitman J."/>
            <person name="Hesse C."/>
            <person name="Hori C."/>
            <person name="Igarashi K."/>
            <person name="Jurgens J.A."/>
            <person name="Kallen N."/>
            <person name="Kersten P."/>
            <person name="Kohler A."/>
            <person name="Kuees U."/>
            <person name="Kumar T.K.A."/>
            <person name="Kuo A."/>
            <person name="LaButti K."/>
            <person name="Larrondo L.F."/>
            <person name="Lindquist E."/>
            <person name="Ling A."/>
            <person name="Lombard V."/>
            <person name="Lucas S."/>
            <person name="Lundell T."/>
            <person name="Martin R."/>
            <person name="McLaughlin D.J."/>
            <person name="Morgenstern I."/>
            <person name="Morin E."/>
            <person name="Murat C."/>
            <person name="Nagy L.G."/>
            <person name="Nolan M."/>
            <person name="Ohm R.A."/>
            <person name="Patyshakuliyeva A."/>
            <person name="Rokas A."/>
            <person name="Ruiz-Duenas F.J."/>
            <person name="Sabat G."/>
            <person name="Salamov A."/>
            <person name="Samejima M."/>
            <person name="Schmutz J."/>
            <person name="Slot J.C."/>
            <person name="St John F."/>
            <person name="Stenlid J."/>
            <person name="Sun H."/>
            <person name="Sun S."/>
            <person name="Syed K."/>
            <person name="Tsang A."/>
            <person name="Wiebenga A."/>
            <person name="Young D."/>
            <person name="Pisabarro A."/>
            <person name="Eastwood D.C."/>
            <person name="Martin F."/>
            <person name="Cullen D."/>
            <person name="Grigoriev I.V."/>
            <person name="Hibbett D.S."/>
        </authorList>
    </citation>
    <scope>NUCLEOTIDE SEQUENCE [LARGE SCALE GENOMIC DNA]</scope>
    <source>
        <strain evidence="2">TFB10046</strain>
    </source>
</reference>
<organism evidence="1 2">
    <name type="scientific">Auricularia subglabra (strain TFB-10046 / SS5)</name>
    <name type="common">White-rot fungus</name>
    <name type="synonym">Auricularia delicata (strain TFB10046)</name>
    <dbReference type="NCBI Taxonomy" id="717982"/>
    <lineage>
        <taxon>Eukaryota</taxon>
        <taxon>Fungi</taxon>
        <taxon>Dikarya</taxon>
        <taxon>Basidiomycota</taxon>
        <taxon>Agaricomycotina</taxon>
        <taxon>Agaricomycetes</taxon>
        <taxon>Auriculariales</taxon>
        <taxon>Auriculariaceae</taxon>
        <taxon>Auricularia</taxon>
    </lineage>
</organism>
<sequence>MNFSPALLRSPDQIAPPPPYKAGAAHVLRGQLVELSLGPRRWPTHLPAYGSNAHIRGSVSVSPEAGGGHVVVTLLGRMTTLSRARSLEVELLRIIQVFPVPKCGEIIDFSFRLPSQPSFPLPPSTARLTDGLGIHIRYSIRATVHPPFLAFRRKERVECEILYLPKTVIPVPLNPPPPLESPDRTSWHRTPLAEPAGAVLLLPDTTVAACDALPFAVELPYGADSSAVPRIELVRHVCARVDDWAPRVVTLASAGADDRRLPACPGEVTWSVPGSVYVKYLVRVGETCVPLTVRTHSWDSESAGVKGPAFELAPRP</sequence>
<evidence type="ECO:0000313" key="2">
    <source>
        <dbReference type="Proteomes" id="UP000006514"/>
    </source>
</evidence>
<evidence type="ECO:0008006" key="3">
    <source>
        <dbReference type="Google" id="ProtNLM"/>
    </source>
</evidence>
<dbReference type="Proteomes" id="UP000006514">
    <property type="component" value="Unassembled WGS sequence"/>
</dbReference>
<dbReference type="KEGG" id="adl:AURDEDRAFT_174235"/>
<dbReference type="InParanoid" id="J0CZ48"/>
<dbReference type="eggNOG" id="ENOG502SPDX">
    <property type="taxonomic scope" value="Eukaryota"/>
</dbReference>
<gene>
    <name evidence="1" type="ORF">AURDEDRAFT_174235</name>
</gene>
<dbReference type="AlphaFoldDB" id="J0CZ48"/>
<keyword evidence="2" id="KW-1185">Reference proteome</keyword>
<accession>J0CZ48</accession>
<name>J0CZ48_AURST</name>
<protein>
    <recommendedName>
        <fullName evidence="3">Arrestin-like N-terminal domain-containing protein</fullName>
    </recommendedName>
</protein>
<dbReference type="OrthoDB" id="10414381at2759"/>
<proteinExistence type="predicted"/>
<evidence type="ECO:0000313" key="1">
    <source>
        <dbReference type="EMBL" id="EJD36714.1"/>
    </source>
</evidence>